<dbReference type="EMBL" id="JACEEZ010014547">
    <property type="protein sequence ID" value="KAG0719409.1"/>
    <property type="molecule type" value="Genomic_DNA"/>
</dbReference>
<dbReference type="AlphaFoldDB" id="A0A8J4YAQ8"/>
<dbReference type="Proteomes" id="UP000770661">
    <property type="component" value="Unassembled WGS sequence"/>
</dbReference>
<name>A0A8J4YAQ8_CHIOP</name>
<proteinExistence type="predicted"/>
<reference evidence="1" key="1">
    <citation type="submission" date="2020-07" db="EMBL/GenBank/DDBJ databases">
        <title>The High-quality genome of the commercially important snow crab, Chionoecetes opilio.</title>
        <authorList>
            <person name="Jeong J.-H."/>
            <person name="Ryu S."/>
        </authorList>
    </citation>
    <scope>NUCLEOTIDE SEQUENCE</scope>
    <source>
        <strain evidence="1">MADBK_172401_WGS</strain>
        <tissue evidence="1">Digestive gland</tissue>
    </source>
</reference>
<gene>
    <name evidence="1" type="ORF">GWK47_050533</name>
</gene>
<organism evidence="1 2">
    <name type="scientific">Chionoecetes opilio</name>
    <name type="common">Atlantic snow crab</name>
    <name type="synonym">Cancer opilio</name>
    <dbReference type="NCBI Taxonomy" id="41210"/>
    <lineage>
        <taxon>Eukaryota</taxon>
        <taxon>Metazoa</taxon>
        <taxon>Ecdysozoa</taxon>
        <taxon>Arthropoda</taxon>
        <taxon>Crustacea</taxon>
        <taxon>Multicrustacea</taxon>
        <taxon>Malacostraca</taxon>
        <taxon>Eumalacostraca</taxon>
        <taxon>Eucarida</taxon>
        <taxon>Decapoda</taxon>
        <taxon>Pleocyemata</taxon>
        <taxon>Brachyura</taxon>
        <taxon>Eubrachyura</taxon>
        <taxon>Majoidea</taxon>
        <taxon>Majidae</taxon>
        <taxon>Chionoecetes</taxon>
    </lineage>
</organism>
<sequence length="309" mass="33345">MLSMCGLLCSVLRGWRHNQAVMLMARALSQANSSLMVQDLSSGPSSRPGRGGLSPFCVVEGEEGVSQMLWCDNNKQAIIVSPRQCVDLQRWTLFLSSTTSDPLAIPHCPGMNGNTSRAEEAGEDATVTVLLEATYRDLEEEVQPEYHVMVEQLSRPYAWKARDVFGVIVTTTPPQLLAMIQAFFNNALHIDDDFLIKKIITIEVVGEASSLVDPLSIPECVTPGHWSSGQCALTQMELARSLSPSGAQGRQGCKGRECMNTCLNVFALLCYASLGCEINVVFVASLCGRLTDLTGAADGAGGRRASLNT</sequence>
<comment type="caution">
    <text evidence="1">The sequence shown here is derived from an EMBL/GenBank/DDBJ whole genome shotgun (WGS) entry which is preliminary data.</text>
</comment>
<evidence type="ECO:0000313" key="1">
    <source>
        <dbReference type="EMBL" id="KAG0719409.1"/>
    </source>
</evidence>
<evidence type="ECO:0000313" key="2">
    <source>
        <dbReference type="Proteomes" id="UP000770661"/>
    </source>
</evidence>
<dbReference type="OrthoDB" id="10250105at2759"/>
<keyword evidence="2" id="KW-1185">Reference proteome</keyword>
<protein>
    <submittedName>
        <fullName evidence="1">Uncharacterized protein</fullName>
    </submittedName>
</protein>
<accession>A0A8J4YAQ8</accession>